<protein>
    <submittedName>
        <fullName evidence="1">Oxidoreductase, short chain dehydrogenase/reductase family</fullName>
    </submittedName>
</protein>
<dbReference type="EMBL" id="AP019835">
    <property type="protein sequence ID" value="BBM50931.1"/>
    <property type="molecule type" value="Genomic_DNA"/>
</dbReference>
<evidence type="ECO:0000313" key="2">
    <source>
        <dbReference type="Proteomes" id="UP000321501"/>
    </source>
</evidence>
<dbReference type="Proteomes" id="UP000321501">
    <property type="component" value="Chromosome"/>
</dbReference>
<sequence length="87" mass="10254">MFIPEQREDSDGKICWFVGDIKCPNETIAKIIAAYLNREITYNELENRLNDKKLAKDLAYDHELEKIKKQAKKLYHQQYPPTKGKGR</sequence>
<proteinExistence type="predicted"/>
<name>A0A510KJV7_9FUSO</name>
<dbReference type="RefSeq" id="WP_146964964.1">
    <property type="nucleotide sequence ID" value="NZ_AP019835.1"/>
</dbReference>
<evidence type="ECO:0000313" key="1">
    <source>
        <dbReference type="EMBL" id="BBM50931.1"/>
    </source>
</evidence>
<gene>
    <name evidence="1" type="ORF">JMUB3934_2253</name>
</gene>
<dbReference type="AlphaFoldDB" id="A0A510KJV7"/>
<reference evidence="1 2" key="1">
    <citation type="submission" date="2019-07" db="EMBL/GenBank/DDBJ databases">
        <title>Complete Genome Sequence of Leptotrichia wadei Strain JMUB3934.</title>
        <authorList>
            <person name="Watanabe S."/>
            <person name="Cui L."/>
        </authorList>
    </citation>
    <scope>NUCLEOTIDE SEQUENCE [LARGE SCALE GENOMIC DNA]</scope>
    <source>
        <strain evidence="1 2">JMUB3934</strain>
    </source>
</reference>
<accession>A0A510KJV7</accession>
<organism evidence="1 2">
    <name type="scientific">Leptotrichia wadei</name>
    <dbReference type="NCBI Taxonomy" id="157687"/>
    <lineage>
        <taxon>Bacteria</taxon>
        <taxon>Fusobacteriati</taxon>
        <taxon>Fusobacteriota</taxon>
        <taxon>Fusobacteriia</taxon>
        <taxon>Fusobacteriales</taxon>
        <taxon>Leptotrichiaceae</taxon>
        <taxon>Leptotrichia</taxon>
    </lineage>
</organism>